<keyword evidence="6" id="KW-0472">Membrane</keyword>
<dbReference type="RefSeq" id="WP_085233515.1">
    <property type="nucleotide sequence ID" value="NZ_AP022613.1"/>
</dbReference>
<dbReference type="STRING" id="44010.AWC00_15120"/>
<feature type="domain" description="EccD-like transmembrane" evidence="7">
    <location>
        <begin position="123"/>
        <end position="444"/>
    </location>
</feature>
<comment type="subcellular location">
    <subcellularLocation>
        <location evidence="1">Cell membrane</location>
        <topology evidence="1">Multi-pass membrane protein</topology>
    </subcellularLocation>
</comment>
<evidence type="ECO:0000256" key="1">
    <source>
        <dbReference type="ARBA" id="ARBA00004651"/>
    </source>
</evidence>
<protein>
    <submittedName>
        <fullName evidence="8">ESX-4 secretion system protein eccD4</fullName>
    </submittedName>
</protein>
<evidence type="ECO:0000313" key="8">
    <source>
        <dbReference type="EMBL" id="BBZ37619.1"/>
    </source>
</evidence>
<dbReference type="EMBL" id="AP022613">
    <property type="protein sequence ID" value="BBZ37619.1"/>
    <property type="molecule type" value="Genomic_DNA"/>
</dbReference>
<evidence type="ECO:0000256" key="3">
    <source>
        <dbReference type="ARBA" id="ARBA00022475"/>
    </source>
</evidence>
<proteinExistence type="inferred from homology"/>
<keyword evidence="4" id="KW-0812">Transmembrane</keyword>
<comment type="similarity">
    <text evidence="2">Belongs to the EccD/Snm4 family.</text>
</comment>
<dbReference type="Proteomes" id="UP000467385">
    <property type="component" value="Chromosome"/>
</dbReference>
<name>A0A1X1TAB6_9MYCO</name>
<dbReference type="InterPro" id="IPR044049">
    <property type="entry name" value="EccD_transm"/>
</dbReference>
<dbReference type="NCBIfam" id="TIGR03920">
    <property type="entry name" value="T7SS_EccD"/>
    <property type="match status" value="1"/>
</dbReference>
<gene>
    <name evidence="8" type="primary">eccD4</name>
    <name evidence="8" type="ORF">MCNS_06820</name>
</gene>
<keyword evidence="3" id="KW-1003">Cell membrane</keyword>
<sequence>MLSAPDPGLRRVCVHAGTAVVDLALPAAVPIANLIPSIIDILDDCGVDRSGDRPGRPYRLAAPGVPALRASTTLAQNDIRDGAVLILSQARADPPAPRYDDVAEAVAATLGVRARPWTRRASRLTGAVTAGFLTGVGGLVLVRNALGDNATREVGTAAGVAGLAAVLGLLIARRAARDPITGLTLSLLATAFAALAGFTAVPGTPGAPNVLLAAMGAAVASVLAIRLTNRDVVALTAVAVFAMIAAGAAFADVLTAAPVRTVAALSALVSLGLLGIAGRVSIALARLSPHRPDDAHLGDKAMRADAWLASLLAAFSSSAAVAAIVTAAAAPGADTEAFAFVTAALLLLRARSADGTTTLVLVVSGIATVGTTFAIASAAAPDRAAWITAATAMMAAAALCLGFLAPAMSPVQHRIVELSEYLAFLAMAPLACWICGFYGAVRALNPA</sequence>
<dbReference type="Gene3D" id="3.10.20.90">
    <property type="entry name" value="Phosphatidylinositol 3-kinase Catalytic Subunit, Chain A, domain 1"/>
    <property type="match status" value="1"/>
</dbReference>
<dbReference type="InterPro" id="IPR006707">
    <property type="entry name" value="T7SS_EccD"/>
</dbReference>
<dbReference type="OrthoDB" id="4156660at2"/>
<evidence type="ECO:0000256" key="2">
    <source>
        <dbReference type="ARBA" id="ARBA00006162"/>
    </source>
</evidence>
<dbReference type="AlphaFoldDB" id="A0A1X1TAB6"/>
<evidence type="ECO:0000259" key="7">
    <source>
        <dbReference type="Pfam" id="PF19053"/>
    </source>
</evidence>
<keyword evidence="9" id="KW-1185">Reference proteome</keyword>
<evidence type="ECO:0000256" key="6">
    <source>
        <dbReference type="ARBA" id="ARBA00023136"/>
    </source>
</evidence>
<evidence type="ECO:0000256" key="5">
    <source>
        <dbReference type="ARBA" id="ARBA00022989"/>
    </source>
</evidence>
<organism evidence="8 9">
    <name type="scientific">Mycobacterium conspicuum</name>
    <dbReference type="NCBI Taxonomy" id="44010"/>
    <lineage>
        <taxon>Bacteria</taxon>
        <taxon>Bacillati</taxon>
        <taxon>Actinomycetota</taxon>
        <taxon>Actinomycetes</taxon>
        <taxon>Mycobacteriales</taxon>
        <taxon>Mycobacteriaceae</taxon>
        <taxon>Mycobacterium</taxon>
    </lineage>
</organism>
<reference evidence="8 9" key="1">
    <citation type="journal article" date="2019" name="Emerg. Microbes Infect.">
        <title>Comprehensive subspecies identification of 175 nontuberculous mycobacteria species based on 7547 genomic profiles.</title>
        <authorList>
            <person name="Matsumoto Y."/>
            <person name="Kinjo T."/>
            <person name="Motooka D."/>
            <person name="Nabeya D."/>
            <person name="Jung N."/>
            <person name="Uechi K."/>
            <person name="Horii T."/>
            <person name="Iida T."/>
            <person name="Fujita J."/>
            <person name="Nakamura S."/>
        </authorList>
    </citation>
    <scope>NUCLEOTIDE SEQUENCE [LARGE SCALE GENOMIC DNA]</scope>
    <source>
        <strain evidence="8 9">JCM 14738</strain>
    </source>
</reference>
<dbReference type="PIRSF" id="PIRSF017804">
    <property type="entry name" value="Secretion_EccD1"/>
    <property type="match status" value="1"/>
</dbReference>
<dbReference type="Pfam" id="PF08817">
    <property type="entry name" value="YukD"/>
    <property type="match status" value="1"/>
</dbReference>
<dbReference type="InterPro" id="IPR024962">
    <property type="entry name" value="YukD-like"/>
</dbReference>
<keyword evidence="5" id="KW-1133">Transmembrane helix</keyword>
<accession>A0A1X1TAB6</accession>
<dbReference type="Pfam" id="PF19053">
    <property type="entry name" value="EccD"/>
    <property type="match status" value="1"/>
</dbReference>
<evidence type="ECO:0000256" key="4">
    <source>
        <dbReference type="ARBA" id="ARBA00022692"/>
    </source>
</evidence>
<evidence type="ECO:0000313" key="9">
    <source>
        <dbReference type="Proteomes" id="UP000467385"/>
    </source>
</evidence>
<dbReference type="GO" id="GO:0005886">
    <property type="term" value="C:plasma membrane"/>
    <property type="evidence" value="ECO:0007669"/>
    <property type="project" value="UniProtKB-SubCell"/>
</dbReference>